<proteinExistence type="predicted"/>
<dbReference type="EMBL" id="QTSX02002887">
    <property type="protein sequence ID" value="KAJ9073749.1"/>
    <property type="molecule type" value="Genomic_DNA"/>
</dbReference>
<dbReference type="Proteomes" id="UP001165960">
    <property type="component" value="Unassembled WGS sequence"/>
</dbReference>
<protein>
    <submittedName>
        <fullName evidence="1">Glycosylphosphatidylinositol anchor biosynthesis, variant 2</fullName>
    </submittedName>
</protein>
<organism evidence="1 2">
    <name type="scientific">Entomophthora muscae</name>
    <dbReference type="NCBI Taxonomy" id="34485"/>
    <lineage>
        <taxon>Eukaryota</taxon>
        <taxon>Fungi</taxon>
        <taxon>Fungi incertae sedis</taxon>
        <taxon>Zoopagomycota</taxon>
        <taxon>Entomophthoromycotina</taxon>
        <taxon>Entomophthoromycetes</taxon>
        <taxon>Entomophthorales</taxon>
        <taxon>Entomophthoraceae</taxon>
        <taxon>Entomophthora</taxon>
    </lineage>
</organism>
<sequence length="577" mass="66009">MESPNIIQQRKRVSKTGFKSSETSVGDQCYEINDSDDLKNTLSDEYQQGSLGADLELKSGISVNIPGLGNTSVLLIVLVGRLINALTTITYFSPDEYWQSWEVAHRMVYNYGYLTWEWTHKIRSVCYPGLIASVFYALKNTGLDSYPLLIMSPKILHAIIASAGDYFTVKLAIRLYGKGITRWITFCALTSWFHLFISTRALPSSPEMALTIAALFYWPFAELTVVNRWSLEISLLLASLACVLRPTAAVIWMYLGIQLLLHPNQAVSRVRILVSTSFIMGLALGSMVFVDTLFFGERVLVPWRFFQFNVAQKISAFYGVSSWYFYPLLGLPTLLTTFLPFVYLGFKRSQASKKLLGLSGFVICIYSLLPHKELRFIYPILPGLLVVAARGLQQFKPTRSHLCFLAFSQISVALYFNRWHQSGVVQVMHTLHYDESVKSVGFLMPCHSTPYHAFIHRPVPMWFITCHPPLENQPLDTYKDISDIFYEAPTDFLKNQLANYLPTNQTSYLNMYLHANSALEFTYFWPSHIVVFEDLPKSSPEIRQLIQAQNYTLCHSIFNSHFHDDHRRRGNVQVFCR</sequence>
<accession>A0ACC2TGB0</accession>
<gene>
    <name evidence="1" type="primary">GPI10_5</name>
    <name evidence="1" type="ORF">DSO57_1012969</name>
</gene>
<comment type="caution">
    <text evidence="1">The sequence shown here is derived from an EMBL/GenBank/DDBJ whole genome shotgun (WGS) entry which is preliminary data.</text>
</comment>
<evidence type="ECO:0000313" key="2">
    <source>
        <dbReference type="Proteomes" id="UP001165960"/>
    </source>
</evidence>
<reference evidence="1" key="1">
    <citation type="submission" date="2022-04" db="EMBL/GenBank/DDBJ databases">
        <title>Genome of the entomopathogenic fungus Entomophthora muscae.</title>
        <authorList>
            <person name="Elya C."/>
            <person name="Lovett B.R."/>
            <person name="Lee E."/>
            <person name="Macias A.M."/>
            <person name="Hajek A.E."/>
            <person name="De Bivort B.L."/>
            <person name="Kasson M.T."/>
            <person name="De Fine Licht H.H."/>
            <person name="Stajich J.E."/>
        </authorList>
    </citation>
    <scope>NUCLEOTIDE SEQUENCE</scope>
    <source>
        <strain evidence="1">Berkeley</strain>
    </source>
</reference>
<keyword evidence="2" id="KW-1185">Reference proteome</keyword>
<name>A0ACC2TGB0_9FUNG</name>
<evidence type="ECO:0000313" key="1">
    <source>
        <dbReference type="EMBL" id="KAJ9073749.1"/>
    </source>
</evidence>